<dbReference type="STRING" id="561720.SAMN06275492_11272"/>
<reference evidence="2" key="1">
    <citation type="submission" date="2017-04" db="EMBL/GenBank/DDBJ databases">
        <authorList>
            <person name="Varghese N."/>
            <person name="Submissions S."/>
        </authorList>
    </citation>
    <scope>NUCLEOTIDE SEQUENCE [LARGE SCALE GENOMIC DNA]</scope>
    <source>
        <strain evidence="2">USBA 82</strain>
    </source>
</reference>
<gene>
    <name evidence="1" type="ORF">SAMN06275492_11272</name>
</gene>
<proteinExistence type="predicted"/>
<organism evidence="1 2">
    <name type="scientific">Dethiosulfovibrio salsuginis</name>
    <dbReference type="NCBI Taxonomy" id="561720"/>
    <lineage>
        <taxon>Bacteria</taxon>
        <taxon>Thermotogati</taxon>
        <taxon>Synergistota</taxon>
        <taxon>Synergistia</taxon>
        <taxon>Synergistales</taxon>
        <taxon>Dethiosulfovibrionaceae</taxon>
        <taxon>Dethiosulfovibrio</taxon>
    </lineage>
</organism>
<accession>A0A1X7JIE9</accession>
<protein>
    <submittedName>
        <fullName evidence="1">Uncharacterized protein</fullName>
    </submittedName>
</protein>
<dbReference type="AlphaFoldDB" id="A0A1X7JIE9"/>
<dbReference type="EMBL" id="FXBB01000012">
    <property type="protein sequence ID" value="SMG27833.1"/>
    <property type="molecule type" value="Genomic_DNA"/>
</dbReference>
<keyword evidence="2" id="KW-1185">Reference proteome</keyword>
<evidence type="ECO:0000313" key="2">
    <source>
        <dbReference type="Proteomes" id="UP000193355"/>
    </source>
</evidence>
<dbReference type="Proteomes" id="UP000193355">
    <property type="component" value="Unassembled WGS sequence"/>
</dbReference>
<name>A0A1X7JIE9_9BACT</name>
<sequence>MSILDLRRTLAARELELKACCIDARRSWLRGEIADLKHRISERLAEIEQRQEVLF</sequence>
<dbReference type="RefSeq" id="WP_159448257.1">
    <property type="nucleotide sequence ID" value="NZ_FXBB01000012.1"/>
</dbReference>
<evidence type="ECO:0000313" key="1">
    <source>
        <dbReference type="EMBL" id="SMG27833.1"/>
    </source>
</evidence>